<dbReference type="Pfam" id="PF00682">
    <property type="entry name" value="HMGL-like"/>
    <property type="match status" value="1"/>
</dbReference>
<dbReference type="InterPro" id="IPR000891">
    <property type="entry name" value="PYR_CT"/>
</dbReference>
<dbReference type="InterPro" id="IPR001753">
    <property type="entry name" value="Enoyl-CoA_hydra/iso"/>
</dbReference>
<comment type="similarity">
    <text evidence="2">Belongs to the HMG-CoA lyase family.</text>
</comment>
<name>W9XDP1_9EURO</name>
<dbReference type="GO" id="GO:0046872">
    <property type="term" value="F:metal ion binding"/>
    <property type="evidence" value="ECO:0007669"/>
    <property type="project" value="UniProtKB-KW"/>
</dbReference>
<dbReference type="InterPro" id="IPR043594">
    <property type="entry name" value="HMGL"/>
</dbReference>
<evidence type="ECO:0000313" key="10">
    <source>
        <dbReference type="Proteomes" id="UP000019471"/>
    </source>
</evidence>
<dbReference type="Gene3D" id="3.90.226.10">
    <property type="entry name" value="2-enoyl-CoA Hydratase, Chain A, domain 1"/>
    <property type="match status" value="1"/>
</dbReference>
<dbReference type="STRING" id="1182543.W9XDP1"/>
<evidence type="ECO:0000256" key="1">
    <source>
        <dbReference type="ARBA" id="ARBA00005143"/>
    </source>
</evidence>
<dbReference type="eggNOG" id="KOG2368">
    <property type="taxonomic scope" value="Eukaryota"/>
</dbReference>
<evidence type="ECO:0000256" key="5">
    <source>
        <dbReference type="ARBA" id="ARBA00023239"/>
    </source>
</evidence>
<dbReference type="AlphaFoldDB" id="W9XDP1"/>
<dbReference type="PROSITE" id="PS50991">
    <property type="entry name" value="PYR_CT"/>
    <property type="match status" value="1"/>
</dbReference>
<accession>W9XDP1</accession>
<dbReference type="Gene3D" id="3.20.20.70">
    <property type="entry name" value="Aldolase class I"/>
    <property type="match status" value="1"/>
</dbReference>
<comment type="caution">
    <text evidence="9">The sequence shown here is derived from an EMBL/GenBank/DDBJ whole genome shotgun (WGS) entry which is preliminary data.</text>
</comment>
<comment type="catalytic activity">
    <reaction evidence="6">
        <text>(3S)-3-hydroxy-3-methylglutaryl-CoA = acetoacetate + acetyl-CoA</text>
        <dbReference type="Rhea" id="RHEA:24404"/>
        <dbReference type="ChEBI" id="CHEBI:13705"/>
        <dbReference type="ChEBI" id="CHEBI:43074"/>
        <dbReference type="ChEBI" id="CHEBI:57288"/>
        <dbReference type="EC" id="4.1.3.4"/>
    </reaction>
</comment>
<organism evidence="9 10">
    <name type="scientific">Cladophialophora psammophila CBS 110553</name>
    <dbReference type="NCBI Taxonomy" id="1182543"/>
    <lineage>
        <taxon>Eukaryota</taxon>
        <taxon>Fungi</taxon>
        <taxon>Dikarya</taxon>
        <taxon>Ascomycota</taxon>
        <taxon>Pezizomycotina</taxon>
        <taxon>Eurotiomycetes</taxon>
        <taxon>Chaetothyriomycetidae</taxon>
        <taxon>Chaetothyriales</taxon>
        <taxon>Herpotrichiellaceae</taxon>
        <taxon>Cladophialophora</taxon>
    </lineage>
</organism>
<protein>
    <recommendedName>
        <fullName evidence="3">hydroxymethylglutaryl-CoA lyase</fullName>
        <ecNumber evidence="3">4.1.3.4</ecNumber>
    </recommendedName>
</protein>
<dbReference type="HOGENOM" id="CLU_1008338_0_0_1"/>
<dbReference type="InterPro" id="IPR013785">
    <property type="entry name" value="Aldolase_TIM"/>
</dbReference>
<reference evidence="9 10" key="1">
    <citation type="submission" date="2013-03" db="EMBL/GenBank/DDBJ databases">
        <title>The Genome Sequence of Cladophialophora psammophila CBS 110553.</title>
        <authorList>
            <consortium name="The Broad Institute Genomics Platform"/>
            <person name="Cuomo C."/>
            <person name="de Hoog S."/>
            <person name="Gorbushina A."/>
            <person name="Walker B."/>
            <person name="Young S.K."/>
            <person name="Zeng Q."/>
            <person name="Gargeya S."/>
            <person name="Fitzgerald M."/>
            <person name="Haas B."/>
            <person name="Abouelleil A."/>
            <person name="Allen A.W."/>
            <person name="Alvarado L."/>
            <person name="Arachchi H.M."/>
            <person name="Berlin A.M."/>
            <person name="Chapman S.B."/>
            <person name="Gainer-Dewar J."/>
            <person name="Goldberg J."/>
            <person name="Griggs A."/>
            <person name="Gujja S."/>
            <person name="Hansen M."/>
            <person name="Howarth C."/>
            <person name="Imamovic A."/>
            <person name="Ireland A."/>
            <person name="Larimer J."/>
            <person name="McCowan C."/>
            <person name="Murphy C."/>
            <person name="Pearson M."/>
            <person name="Poon T.W."/>
            <person name="Priest M."/>
            <person name="Roberts A."/>
            <person name="Saif S."/>
            <person name="Shea T."/>
            <person name="Sisk P."/>
            <person name="Sykes S."/>
            <person name="Wortman J."/>
            <person name="Nusbaum C."/>
            <person name="Birren B."/>
        </authorList>
    </citation>
    <scope>NUCLEOTIDE SEQUENCE [LARGE SCALE GENOMIC DNA]</scope>
    <source>
        <strain evidence="9 10">CBS 110553</strain>
    </source>
</reference>
<dbReference type="EMBL" id="AMGX01000002">
    <property type="protein sequence ID" value="EXJ75081.1"/>
    <property type="molecule type" value="Genomic_DNA"/>
</dbReference>
<evidence type="ECO:0000256" key="2">
    <source>
        <dbReference type="ARBA" id="ARBA00009405"/>
    </source>
</evidence>
<dbReference type="GO" id="GO:0004419">
    <property type="term" value="F:hydroxymethylglutaryl-CoA lyase activity"/>
    <property type="evidence" value="ECO:0007669"/>
    <property type="project" value="UniProtKB-EC"/>
</dbReference>
<comment type="pathway">
    <text evidence="1">Metabolic intermediate metabolism; (S)-3-hydroxy-3-methylglutaryl-CoA degradation; acetoacetate from (S)-3-hydroxy-3-methylglutaryl-CoA: step 1/1.</text>
</comment>
<gene>
    <name evidence="9" type="ORF">A1O5_01777</name>
</gene>
<dbReference type="Proteomes" id="UP000019471">
    <property type="component" value="Unassembled WGS sequence"/>
</dbReference>
<keyword evidence="5" id="KW-0456">Lyase</keyword>
<dbReference type="PANTHER" id="PTHR42738">
    <property type="entry name" value="HYDROXYMETHYLGLUTARYL-COA LYASE"/>
    <property type="match status" value="1"/>
</dbReference>
<dbReference type="UniPathway" id="UPA00896">
    <property type="reaction ID" value="UER00863"/>
</dbReference>
<feature type="domain" description="Pyruvate carboxyltransferase" evidence="8">
    <location>
        <begin position="1"/>
        <end position="106"/>
    </location>
</feature>
<dbReference type="RefSeq" id="XP_007740583.1">
    <property type="nucleotide sequence ID" value="XM_007742393.1"/>
</dbReference>
<dbReference type="SUPFAM" id="SSF52096">
    <property type="entry name" value="ClpP/crotonase"/>
    <property type="match status" value="1"/>
</dbReference>
<feature type="region of interest" description="Disordered" evidence="7">
    <location>
        <begin position="131"/>
        <end position="151"/>
    </location>
</feature>
<evidence type="ECO:0000256" key="7">
    <source>
        <dbReference type="SAM" id="MobiDB-lite"/>
    </source>
</evidence>
<keyword evidence="4" id="KW-0479">Metal-binding</keyword>
<evidence type="ECO:0000259" key="8">
    <source>
        <dbReference type="PROSITE" id="PS50991"/>
    </source>
</evidence>
<keyword evidence="10" id="KW-1185">Reference proteome</keyword>
<evidence type="ECO:0000256" key="4">
    <source>
        <dbReference type="ARBA" id="ARBA00022723"/>
    </source>
</evidence>
<dbReference type="GeneID" id="19186510"/>
<dbReference type="SUPFAM" id="SSF51569">
    <property type="entry name" value="Aldolase"/>
    <property type="match status" value="1"/>
</dbReference>
<dbReference type="GO" id="GO:0006552">
    <property type="term" value="P:L-leucine catabolic process"/>
    <property type="evidence" value="ECO:0007669"/>
    <property type="project" value="TreeGrafter"/>
</dbReference>
<evidence type="ECO:0000256" key="6">
    <source>
        <dbReference type="ARBA" id="ARBA00049877"/>
    </source>
</evidence>
<dbReference type="OrthoDB" id="10253869at2759"/>
<evidence type="ECO:0000313" key="9">
    <source>
        <dbReference type="EMBL" id="EXJ75081.1"/>
    </source>
</evidence>
<proteinExistence type="inferred from homology"/>
<evidence type="ECO:0000256" key="3">
    <source>
        <dbReference type="ARBA" id="ARBA00012910"/>
    </source>
</evidence>
<feature type="compositionally biased region" description="Polar residues" evidence="7">
    <location>
        <begin position="131"/>
        <end position="141"/>
    </location>
</feature>
<dbReference type="GO" id="GO:0046951">
    <property type="term" value="P:ketone body biosynthetic process"/>
    <property type="evidence" value="ECO:0007669"/>
    <property type="project" value="TreeGrafter"/>
</dbReference>
<dbReference type="InterPro" id="IPR029045">
    <property type="entry name" value="ClpP/crotonase-like_dom_sf"/>
</dbReference>
<dbReference type="Pfam" id="PF00378">
    <property type="entry name" value="ECH_1"/>
    <property type="match status" value="1"/>
</dbReference>
<sequence length="276" mass="29704">MGCDEVGRGDNLGQGTPKKTQLLLELLLKDILPDKLTAHFHDTYGQAVANVQRAYDMGLRTLESGVAGLGGCPYALGAKGNVATEDIVYAFENFGIDTAVNPSKLAAVGDWISQQAGLPNNSRAGAALLANQKQHQATSPSMPDATSPVSNSPYVQVEREDWPGWITTITQAEGYTVSQAGSAIKIALSRPENGNAVTANVLESLTRKFQELSADPSIFDIVLAAEGRFFCTGMDLTGDSGGDMLYTEQEWIYLLDCVLSPWLFRETLPVYIHFGL</sequence>
<dbReference type="PANTHER" id="PTHR42738:SF17">
    <property type="entry name" value="HYDROXYMETHYLGLUTARYL-COA LYASE"/>
    <property type="match status" value="1"/>
</dbReference>
<dbReference type="EC" id="4.1.3.4" evidence="3"/>